<comment type="caution">
    <text evidence="4">The sequence shown here is derived from an EMBL/GenBank/DDBJ whole genome shotgun (WGS) entry which is preliminary data.</text>
</comment>
<proteinExistence type="predicted"/>
<dbReference type="EMBL" id="JACJVN010000021">
    <property type="protein sequence ID" value="MBB6676696.1"/>
    <property type="molecule type" value="Genomic_DNA"/>
</dbReference>
<sequence length="410" mass="46431">MLQNHNSTHPDVYRYFFEHHPDGLGIVDSDGLFRKVNASLLDMFGYTQEEMLGQSLDQLWNGPCGSRSGSRGNVQDQTEWAVLHKKGYLVYVRLTCTPYVSGGEEIGRIVAFEPLARQRQHRKELSDVQDMFAFISEKSQNIISSFTADGVFSYVSPTVKALLGYSPEEVIGQPGAIFNHPDDNDKLCRYRNSTYIDRDTVRFTGRVRHKNGEYRWYETTAEYIRDEHGQIIQTIGVGRDITDRKEAEETIAHLAYHDSLTELPNRRLFKDDVSRLLEEPGALHGLMLLDLDGFKYVNDTFGHDIGDRLLTQAARRLMDAAGDQGIVARWGGDEFTVFRAHIESKADIDSLMKRIKEAIAEPFLIAGRSLSIAASIGVSYYPEDGDEVEALIRHADAAMYRAKNQARDRV</sequence>
<dbReference type="Proteomes" id="UP000574133">
    <property type="component" value="Unassembled WGS sequence"/>
</dbReference>
<dbReference type="NCBIfam" id="TIGR00254">
    <property type="entry name" value="GGDEF"/>
    <property type="match status" value="1"/>
</dbReference>
<dbReference type="Pfam" id="PF08447">
    <property type="entry name" value="PAS_3"/>
    <property type="match status" value="1"/>
</dbReference>
<dbReference type="PROSITE" id="PS50887">
    <property type="entry name" value="GGDEF"/>
    <property type="match status" value="1"/>
</dbReference>
<feature type="domain" description="GGDEF" evidence="3">
    <location>
        <begin position="282"/>
        <end position="410"/>
    </location>
</feature>
<name>A0A841T9I6_9BACL</name>
<dbReference type="Pfam" id="PF13426">
    <property type="entry name" value="PAS_9"/>
    <property type="match status" value="1"/>
</dbReference>
<dbReference type="InterPro" id="IPR001610">
    <property type="entry name" value="PAC"/>
</dbReference>
<dbReference type="InterPro" id="IPR000700">
    <property type="entry name" value="PAS-assoc_C"/>
</dbReference>
<dbReference type="Gene3D" id="3.30.70.270">
    <property type="match status" value="1"/>
</dbReference>
<dbReference type="SMART" id="SM00086">
    <property type="entry name" value="PAC"/>
    <property type="match status" value="2"/>
</dbReference>
<gene>
    <name evidence="4" type="ORF">H4Q31_05060</name>
</gene>
<dbReference type="InterPro" id="IPR043128">
    <property type="entry name" value="Rev_trsase/Diguanyl_cyclase"/>
</dbReference>
<dbReference type="AlphaFoldDB" id="A0A841T9I6"/>
<dbReference type="NCBIfam" id="TIGR00229">
    <property type="entry name" value="sensory_box"/>
    <property type="match status" value="2"/>
</dbReference>
<dbReference type="InterPro" id="IPR035965">
    <property type="entry name" value="PAS-like_dom_sf"/>
</dbReference>
<evidence type="ECO:0000313" key="4">
    <source>
        <dbReference type="EMBL" id="MBB6676696.1"/>
    </source>
</evidence>
<dbReference type="InterPro" id="IPR000014">
    <property type="entry name" value="PAS"/>
</dbReference>
<evidence type="ECO:0000259" key="2">
    <source>
        <dbReference type="PROSITE" id="PS50113"/>
    </source>
</evidence>
<evidence type="ECO:0000259" key="3">
    <source>
        <dbReference type="PROSITE" id="PS50887"/>
    </source>
</evidence>
<dbReference type="PANTHER" id="PTHR44757">
    <property type="entry name" value="DIGUANYLATE CYCLASE DGCP"/>
    <property type="match status" value="1"/>
</dbReference>
<keyword evidence="5" id="KW-1185">Reference proteome</keyword>
<dbReference type="CDD" id="cd00130">
    <property type="entry name" value="PAS"/>
    <property type="match status" value="2"/>
</dbReference>
<evidence type="ECO:0000259" key="1">
    <source>
        <dbReference type="PROSITE" id="PS50112"/>
    </source>
</evidence>
<feature type="domain" description="PAS" evidence="1">
    <location>
        <begin position="9"/>
        <end position="56"/>
    </location>
</feature>
<dbReference type="CDD" id="cd01949">
    <property type="entry name" value="GGDEF"/>
    <property type="match status" value="1"/>
</dbReference>
<accession>A0A841T9I6</accession>
<reference evidence="4 5" key="1">
    <citation type="submission" date="2020-08" db="EMBL/GenBank/DDBJ databases">
        <title>Cohnella phylogeny.</title>
        <authorList>
            <person name="Dunlap C."/>
        </authorList>
    </citation>
    <scope>NUCLEOTIDE SEQUENCE [LARGE SCALE GENOMIC DNA]</scope>
    <source>
        <strain evidence="4 5">DSM 103658</strain>
    </source>
</reference>
<feature type="domain" description="PAC" evidence="2">
    <location>
        <begin position="201"/>
        <end position="253"/>
    </location>
</feature>
<dbReference type="InterPro" id="IPR052155">
    <property type="entry name" value="Biofilm_reg_signaling"/>
</dbReference>
<dbReference type="RefSeq" id="WP_185177988.1">
    <property type="nucleotide sequence ID" value="NZ_CBCSEP010000003.1"/>
</dbReference>
<dbReference type="Gene3D" id="3.30.450.20">
    <property type="entry name" value="PAS domain"/>
    <property type="match status" value="2"/>
</dbReference>
<dbReference type="SUPFAM" id="SSF55073">
    <property type="entry name" value="Nucleotide cyclase"/>
    <property type="match status" value="1"/>
</dbReference>
<organism evidence="4 5">
    <name type="scientific">Cohnella lubricantis</name>
    <dbReference type="NCBI Taxonomy" id="2163172"/>
    <lineage>
        <taxon>Bacteria</taxon>
        <taxon>Bacillati</taxon>
        <taxon>Bacillota</taxon>
        <taxon>Bacilli</taxon>
        <taxon>Bacillales</taxon>
        <taxon>Paenibacillaceae</taxon>
        <taxon>Cohnella</taxon>
    </lineage>
</organism>
<dbReference type="SMART" id="SM00267">
    <property type="entry name" value="GGDEF"/>
    <property type="match status" value="1"/>
</dbReference>
<evidence type="ECO:0000313" key="5">
    <source>
        <dbReference type="Proteomes" id="UP000574133"/>
    </source>
</evidence>
<dbReference type="PROSITE" id="PS50113">
    <property type="entry name" value="PAC"/>
    <property type="match status" value="1"/>
</dbReference>
<protein>
    <submittedName>
        <fullName evidence="4">Diguanylate cyclase</fullName>
    </submittedName>
</protein>
<dbReference type="PANTHER" id="PTHR44757:SF2">
    <property type="entry name" value="BIOFILM ARCHITECTURE MAINTENANCE PROTEIN MBAA"/>
    <property type="match status" value="1"/>
</dbReference>
<dbReference type="InterPro" id="IPR013655">
    <property type="entry name" value="PAS_fold_3"/>
</dbReference>
<dbReference type="InterPro" id="IPR029787">
    <property type="entry name" value="Nucleotide_cyclase"/>
</dbReference>
<dbReference type="InterPro" id="IPR000160">
    <property type="entry name" value="GGDEF_dom"/>
</dbReference>
<dbReference type="Pfam" id="PF00990">
    <property type="entry name" value="GGDEF"/>
    <property type="match status" value="1"/>
</dbReference>
<dbReference type="SMART" id="SM00091">
    <property type="entry name" value="PAS"/>
    <property type="match status" value="2"/>
</dbReference>
<dbReference type="SUPFAM" id="SSF55785">
    <property type="entry name" value="PYP-like sensor domain (PAS domain)"/>
    <property type="match status" value="2"/>
</dbReference>
<feature type="domain" description="PAS" evidence="1">
    <location>
        <begin position="128"/>
        <end position="187"/>
    </location>
</feature>
<dbReference type="PROSITE" id="PS50112">
    <property type="entry name" value="PAS"/>
    <property type="match status" value="2"/>
</dbReference>